<protein>
    <submittedName>
        <fullName evidence="4">ABC transporter substrate-binding protein</fullName>
    </submittedName>
</protein>
<feature type="signal peptide" evidence="2">
    <location>
        <begin position="1"/>
        <end position="17"/>
    </location>
</feature>
<gene>
    <name evidence="4" type="ORF">A6M13_13825</name>
</gene>
<dbReference type="GO" id="GO:0071281">
    <property type="term" value="P:cellular response to iron ion"/>
    <property type="evidence" value="ECO:0007669"/>
    <property type="project" value="TreeGrafter"/>
</dbReference>
<dbReference type="STRING" id="33978.A6M13_13825"/>
<evidence type="ECO:0000313" key="4">
    <source>
        <dbReference type="EMBL" id="OCS85123.1"/>
    </source>
</evidence>
<proteinExistence type="inferred from homology"/>
<dbReference type="AlphaFoldDB" id="A0A1C0YDC8"/>
<dbReference type="SUPFAM" id="SSF53807">
    <property type="entry name" value="Helical backbone' metal receptor"/>
    <property type="match status" value="1"/>
</dbReference>
<comment type="caution">
    <text evidence="4">The sequence shown here is derived from an EMBL/GenBank/DDBJ whole genome shotgun (WGS) entry which is preliminary data.</text>
</comment>
<dbReference type="PROSITE" id="PS51257">
    <property type="entry name" value="PROKAR_LIPOPROTEIN"/>
    <property type="match status" value="1"/>
</dbReference>
<feature type="chain" id="PRO_5038507390" evidence="2">
    <location>
        <begin position="18"/>
        <end position="379"/>
    </location>
</feature>
<dbReference type="PANTHER" id="PTHR30535:SF34">
    <property type="entry name" value="MOLYBDATE-BINDING PROTEIN MOLA"/>
    <property type="match status" value="1"/>
</dbReference>
<comment type="similarity">
    <text evidence="1">Belongs to the bacterial solute-binding protein 8 family.</text>
</comment>
<accession>A0A1C0YDC8</accession>
<dbReference type="Gene3D" id="1.20.58.2180">
    <property type="match status" value="1"/>
</dbReference>
<dbReference type="InterPro" id="IPR002491">
    <property type="entry name" value="ABC_transptr_periplasmic_BD"/>
</dbReference>
<dbReference type="OrthoDB" id="9787830at2"/>
<organism evidence="4 5">
    <name type="scientific">Caryophanon tenue</name>
    <dbReference type="NCBI Taxonomy" id="33978"/>
    <lineage>
        <taxon>Bacteria</taxon>
        <taxon>Bacillati</taxon>
        <taxon>Bacillota</taxon>
        <taxon>Bacilli</taxon>
        <taxon>Bacillales</taxon>
        <taxon>Caryophanaceae</taxon>
        <taxon>Caryophanon</taxon>
    </lineage>
</organism>
<evidence type="ECO:0000259" key="3">
    <source>
        <dbReference type="PROSITE" id="PS50983"/>
    </source>
</evidence>
<dbReference type="PROSITE" id="PS50983">
    <property type="entry name" value="FE_B12_PBP"/>
    <property type="match status" value="1"/>
</dbReference>
<dbReference type="Pfam" id="PF01497">
    <property type="entry name" value="Peripla_BP_2"/>
    <property type="match status" value="1"/>
</dbReference>
<sequence length="379" mass="41876">MNKKWMATLAFSALLLAACGNNEEATTANEEATADVAQTAEERLITDQLGREVAVTETDRIVTGGLLPYPSAWYFATGSGEEIVGMHPNSYSATENSILAKLAPEMLDASTAFVKNGEMNIEELMNINPDIYFELSTDEKTIEQAEKAGIPTMGVKTFDQSDAEPLATYTSWLELTSEITGKAERKDMFIEEGDAAQAIIDEKLATVDAADKPKILFLYGASADALTVTGANFFGEQWIKATGGIDVAAEAGVTGRKDVNMEQIYEWNPDIIYITNFTPAQPEDLYTNGIGSFDWSTLDAVKNKQVHKVPLGIYRWYPPSGDAPLMLKWMAQKNYPALFDYDMNEEIKAYYTKFYDYNLTDEEVDSILHPVSEAAKVTK</sequence>
<evidence type="ECO:0000256" key="2">
    <source>
        <dbReference type="SAM" id="SignalP"/>
    </source>
</evidence>
<reference evidence="4 5" key="1">
    <citation type="submission" date="2016-07" db="EMBL/GenBank/DDBJ databases">
        <title>Caryophanon tenue genome sequencing.</title>
        <authorList>
            <person name="Verma A."/>
            <person name="Pal Y."/>
            <person name="Krishnamurthi S."/>
        </authorList>
    </citation>
    <scope>NUCLEOTIDE SEQUENCE [LARGE SCALE GENOMIC DNA]</scope>
    <source>
        <strain evidence="4 5">DSM 14152</strain>
    </source>
</reference>
<dbReference type="PANTHER" id="PTHR30535">
    <property type="entry name" value="VITAMIN B12-BINDING PROTEIN"/>
    <property type="match status" value="1"/>
</dbReference>
<dbReference type="Gene3D" id="3.40.50.1980">
    <property type="entry name" value="Nitrogenase molybdenum iron protein domain"/>
    <property type="match status" value="2"/>
</dbReference>
<dbReference type="RefSeq" id="WP_066545137.1">
    <property type="nucleotide sequence ID" value="NZ_MASJ01000016.1"/>
</dbReference>
<dbReference type="EMBL" id="MASJ01000016">
    <property type="protein sequence ID" value="OCS85123.1"/>
    <property type="molecule type" value="Genomic_DNA"/>
</dbReference>
<evidence type="ECO:0000313" key="5">
    <source>
        <dbReference type="Proteomes" id="UP000093199"/>
    </source>
</evidence>
<dbReference type="Proteomes" id="UP000093199">
    <property type="component" value="Unassembled WGS sequence"/>
</dbReference>
<feature type="domain" description="Fe/B12 periplasmic-binding" evidence="3">
    <location>
        <begin position="60"/>
        <end position="338"/>
    </location>
</feature>
<keyword evidence="2" id="KW-0732">Signal</keyword>
<evidence type="ECO:0000256" key="1">
    <source>
        <dbReference type="ARBA" id="ARBA00008814"/>
    </source>
</evidence>
<dbReference type="InterPro" id="IPR050902">
    <property type="entry name" value="ABC_Transporter_SBP"/>
</dbReference>
<name>A0A1C0YDC8_9BACL</name>
<keyword evidence="5" id="KW-1185">Reference proteome</keyword>